<name>A0A2S7IVZ7_9HYPH</name>
<dbReference type="RefSeq" id="WP_104757033.1">
    <property type="nucleotide sequence ID" value="NZ_JBHEEO010000024.1"/>
</dbReference>
<dbReference type="PANTHER" id="PTHR11365:SF23">
    <property type="entry name" value="HYPOTHETICAL 5-OXOPROLINASE (EUROFUNG)-RELATED"/>
    <property type="match status" value="1"/>
</dbReference>
<dbReference type="GO" id="GO:0017168">
    <property type="term" value="F:5-oxoprolinase (ATP-hydrolyzing) activity"/>
    <property type="evidence" value="ECO:0007669"/>
    <property type="project" value="TreeGrafter"/>
</dbReference>
<accession>A0A2S7IVZ7</accession>
<evidence type="ECO:0000259" key="3">
    <source>
        <dbReference type="Pfam" id="PF02538"/>
    </source>
</evidence>
<gene>
    <name evidence="6" type="ORF">C3731_18240</name>
</gene>
<dbReference type="OrthoDB" id="9759608at2"/>
<dbReference type="PANTHER" id="PTHR11365">
    <property type="entry name" value="5-OXOPROLINASE RELATED"/>
    <property type="match status" value="1"/>
</dbReference>
<dbReference type="Pfam" id="PF02538">
    <property type="entry name" value="Hydantoinase_B"/>
    <property type="match status" value="1"/>
</dbReference>
<evidence type="ECO:0000313" key="6">
    <source>
        <dbReference type="EMBL" id="PQA72171.1"/>
    </source>
</evidence>
<reference evidence="6 7" key="1">
    <citation type="submission" date="2018-02" db="EMBL/GenBank/DDBJ databases">
        <title>Draft genome sequence of Ochrobactrum oryzae found in Brazil.</title>
        <authorList>
            <person name="Cerdeira L."/>
            <person name="Andrade F."/>
            <person name="Zacariotto T."/>
            <person name="Barbosa B."/>
            <person name="Santos S."/>
            <person name="Cassetari V."/>
            <person name="Lincopan N."/>
        </authorList>
    </citation>
    <scope>NUCLEOTIDE SEQUENCE [LARGE SCALE GENOMIC DNA]</scope>
    <source>
        <strain evidence="6 7">OA447</strain>
    </source>
</reference>
<dbReference type="EMBL" id="PTRC01000035">
    <property type="protein sequence ID" value="PQA72171.1"/>
    <property type="molecule type" value="Genomic_DNA"/>
</dbReference>
<comment type="similarity">
    <text evidence="1">Belongs to the oxoprolinase family.</text>
</comment>
<dbReference type="Pfam" id="PF05378">
    <property type="entry name" value="Hydant_A_N"/>
    <property type="match status" value="1"/>
</dbReference>
<keyword evidence="7" id="KW-1185">Reference proteome</keyword>
<dbReference type="InterPro" id="IPR045079">
    <property type="entry name" value="Oxoprolinase-like"/>
</dbReference>
<dbReference type="Proteomes" id="UP000238493">
    <property type="component" value="Unassembled WGS sequence"/>
</dbReference>
<dbReference type="InterPro" id="IPR003692">
    <property type="entry name" value="Hydantoinase_B"/>
</dbReference>
<dbReference type="InterPro" id="IPR002821">
    <property type="entry name" value="Hydantoinase_A"/>
</dbReference>
<feature type="domain" description="Hydantoinase B/oxoprolinase" evidence="3">
    <location>
        <begin position="717"/>
        <end position="1234"/>
    </location>
</feature>
<protein>
    <submittedName>
        <fullName evidence="6">Methylhydantoinase</fullName>
    </submittedName>
</protein>
<organism evidence="6 7">
    <name type="scientific">Brucella oryzae</name>
    <dbReference type="NCBI Taxonomy" id="335286"/>
    <lineage>
        <taxon>Bacteria</taxon>
        <taxon>Pseudomonadati</taxon>
        <taxon>Pseudomonadota</taxon>
        <taxon>Alphaproteobacteria</taxon>
        <taxon>Hyphomicrobiales</taxon>
        <taxon>Brucellaceae</taxon>
        <taxon>Brucella/Ochrobactrum group</taxon>
        <taxon>Brucella</taxon>
    </lineage>
</organism>
<feature type="domain" description="Hydantoinase/oxoprolinase N-terminal" evidence="4">
    <location>
        <begin position="6"/>
        <end position="183"/>
    </location>
</feature>
<dbReference type="SUPFAM" id="SSF53067">
    <property type="entry name" value="Actin-like ATPase domain"/>
    <property type="match status" value="1"/>
</dbReference>
<evidence type="ECO:0000259" key="5">
    <source>
        <dbReference type="Pfam" id="PF19278"/>
    </source>
</evidence>
<evidence type="ECO:0000259" key="4">
    <source>
        <dbReference type="Pfam" id="PF05378"/>
    </source>
</evidence>
<evidence type="ECO:0000256" key="1">
    <source>
        <dbReference type="ARBA" id="ARBA00010403"/>
    </source>
</evidence>
<feature type="domain" description="Hydantoinase A/oxoprolinase" evidence="2">
    <location>
        <begin position="205"/>
        <end position="498"/>
    </location>
</feature>
<comment type="caution">
    <text evidence="6">The sequence shown here is derived from an EMBL/GenBank/DDBJ whole genome shotgun (WGS) entry which is preliminary data.</text>
</comment>
<dbReference type="InterPro" id="IPR008040">
    <property type="entry name" value="Hydant_A_N"/>
</dbReference>
<evidence type="ECO:0000313" key="7">
    <source>
        <dbReference type="Proteomes" id="UP000238493"/>
    </source>
</evidence>
<evidence type="ECO:0000259" key="2">
    <source>
        <dbReference type="Pfam" id="PF01968"/>
    </source>
</evidence>
<dbReference type="Pfam" id="PF01968">
    <property type="entry name" value="Hydantoinase_A"/>
    <property type="match status" value="1"/>
</dbReference>
<dbReference type="Pfam" id="PF19278">
    <property type="entry name" value="Hydant_A_C"/>
    <property type="match status" value="1"/>
</dbReference>
<dbReference type="GO" id="GO:0006749">
    <property type="term" value="P:glutathione metabolic process"/>
    <property type="evidence" value="ECO:0007669"/>
    <property type="project" value="TreeGrafter"/>
</dbReference>
<dbReference type="InterPro" id="IPR043129">
    <property type="entry name" value="ATPase_NBD"/>
</dbReference>
<dbReference type="GO" id="GO:0005829">
    <property type="term" value="C:cytosol"/>
    <property type="evidence" value="ECO:0007669"/>
    <property type="project" value="TreeGrafter"/>
</dbReference>
<feature type="domain" description="Acetophenone carboxylase-like C-terminal" evidence="5">
    <location>
        <begin position="517"/>
        <end position="683"/>
    </location>
</feature>
<sequence length="1282" mass="136433">MSSRWRIGFDIGGTFTDFILYDKLEGTIRLHKRLTTPHDPSEAALIGLGELTEQAGITLADVGDIVHGTTLVTNAVIERKGARLGLITTQGFRDILEMGTEQRYDIYDLFLTFPEPLVSRDLRLEVKERIDSGGNVVDTLDDEAVRKAADILVAQGCEAIAICFLNSYRNSAHEQAAGRIVQQAHPGIAVSLSSEVVAEIWEYQRFVTTAANAYVQPLMHRYLERLERELTLRSFRGELRLMHSAGGLVSPEMARTFPIRLLESGPAGGGLATALFGELAGHKEVISFDMGGTTAKACMIEDGAAEIAPMLEAGRVNRFAKGSGLPIKAPVIDMIEIGAGGGSIAAIDEVGLLKVGPHSASSDPGPACYGLGGTKPTVTDANLVLGYYDPGFFLGGRMSLDVDAARKAIEAVATPLDLSVEEAAWGIHKVVVESMGAAARVHLVEKGKDPRHYAMVGFGGAGPAHAVDVARVLGVKQVIIPPASGAASALGFLSAPLSFDMVRSLPVEFSEGFDAGTVNTLLAELEAEGRRHLIEAGVRECDIAVARSADMRLVGQMHDIAVPFPAGQINATSLDAVRAAFSKAYSARYTSVYDGARLEAINFRVHCEGPKPELSLSGATGGGDAKAKVKGHRRAWFEGGWQDATVYDRYALQTGDRLAGPAIIEEREATTIVPPGDNVSIDAVLNLVIEVAQAGAAEVTIPSDMSLAEATRLIEADPISLEIMWSRLVNVVEEMWLTVCRTAFSLVISEAQDFACELLDPEGETLAHSPRAMPVFNLTLPRAVKALLERYPADTLKPGDVLITNDPWLCAGHLFDIAVVTPVFLGGRVVGLMGTVGHVSDIGGTKDSLRAREIYEEGFQIPPMKLYEAGELNETLTLLLGENVRNSEQVLGDLHSFVAANRIGAERLQAFLQDYGMQDLRALASVVQDRSEKAMRDAISALPDGTYHGSVSNNPLGTKMTYPLALTVRDDTIHLDFTGAPPQLPQGGLNCTLNYTMAHATYPLKCMLTPNVRGNAGCYRAFSIEAPEGSILNCDKPLAVNLRTRTGWYIAPNIFRALSEAAPRQVQAFTGLPVAASVYGRDNNGNTYSDMLFVGGGQGGSAHGDGKSGLLYPTSAANTSIETFEARVPVLVIEKSYLIDSGGAGKHRGGLGQRVRLRKIADDDLATLVSLYPEGVNNPIPGLFGGHAGGGASGRVIDSSGQTLRDVGTGDLVQVTQADEIVELVLAGGAGYGALSERDPDAIARDIALELVSPEAANRDYGAKIPSTPQLISARENMGASS</sequence>
<proteinExistence type="inferred from homology"/>
<dbReference type="InterPro" id="IPR049517">
    <property type="entry name" value="ACX-like_C"/>
</dbReference>